<accession>A0A0L0T1A6</accession>
<reference evidence="3" key="2">
    <citation type="submission" date="2009-11" db="EMBL/GenBank/DDBJ databases">
        <title>The Genome Sequence of Allomyces macrogynus strain ATCC 38327.</title>
        <authorList>
            <consortium name="The Broad Institute Genome Sequencing Platform"/>
            <person name="Russ C."/>
            <person name="Cuomo C."/>
            <person name="Shea T."/>
            <person name="Young S.K."/>
            <person name="Zeng Q."/>
            <person name="Koehrsen M."/>
            <person name="Haas B."/>
            <person name="Borodovsky M."/>
            <person name="Guigo R."/>
            <person name="Alvarado L."/>
            <person name="Berlin A."/>
            <person name="Borenstein D."/>
            <person name="Chen Z."/>
            <person name="Engels R."/>
            <person name="Freedman E."/>
            <person name="Gellesch M."/>
            <person name="Goldberg J."/>
            <person name="Griggs A."/>
            <person name="Gujja S."/>
            <person name="Heiman D."/>
            <person name="Hepburn T."/>
            <person name="Howarth C."/>
            <person name="Jen D."/>
            <person name="Larson L."/>
            <person name="Lewis B."/>
            <person name="Mehta T."/>
            <person name="Park D."/>
            <person name="Pearson M."/>
            <person name="Roberts A."/>
            <person name="Saif S."/>
            <person name="Shenoy N."/>
            <person name="Sisk P."/>
            <person name="Stolte C."/>
            <person name="Sykes S."/>
            <person name="Walk T."/>
            <person name="White J."/>
            <person name="Yandava C."/>
            <person name="Burger G."/>
            <person name="Gray M.W."/>
            <person name="Holland P.W.H."/>
            <person name="King N."/>
            <person name="Lang F.B.F."/>
            <person name="Roger A.J."/>
            <person name="Ruiz-Trillo I."/>
            <person name="Lander E."/>
            <person name="Nusbaum C."/>
        </authorList>
    </citation>
    <scope>NUCLEOTIDE SEQUENCE [LARGE SCALE GENOMIC DNA]</scope>
    <source>
        <strain evidence="3">ATCC 38327</strain>
    </source>
</reference>
<dbReference type="Proteomes" id="UP000054350">
    <property type="component" value="Unassembled WGS sequence"/>
</dbReference>
<dbReference type="AlphaFoldDB" id="A0A0L0T1A6"/>
<keyword evidence="3" id="KW-1185">Reference proteome</keyword>
<sequence>MASPNPSPPLHGTGPAPSSPFPTAAAPDPPSILADDTVGVDARGDLSLNGDPISGAAADVAAVAARDALQPARFVPKSIASGGHSSSSLRLVSASAFGLEQVEETDEDVSLPSTKAPSLLAAATSGSPAYPRAPSSTRSAPGESPTTAIL</sequence>
<evidence type="ECO:0000256" key="1">
    <source>
        <dbReference type="SAM" id="MobiDB-lite"/>
    </source>
</evidence>
<reference evidence="2 3" key="1">
    <citation type="submission" date="2009-11" db="EMBL/GenBank/DDBJ databases">
        <title>Annotation of Allomyces macrogynus ATCC 38327.</title>
        <authorList>
            <consortium name="The Broad Institute Genome Sequencing Platform"/>
            <person name="Russ C."/>
            <person name="Cuomo C."/>
            <person name="Burger G."/>
            <person name="Gray M.W."/>
            <person name="Holland P.W.H."/>
            <person name="King N."/>
            <person name="Lang F.B.F."/>
            <person name="Roger A.J."/>
            <person name="Ruiz-Trillo I."/>
            <person name="Young S.K."/>
            <person name="Zeng Q."/>
            <person name="Gargeya S."/>
            <person name="Fitzgerald M."/>
            <person name="Haas B."/>
            <person name="Abouelleil A."/>
            <person name="Alvarado L."/>
            <person name="Arachchi H.M."/>
            <person name="Berlin A."/>
            <person name="Chapman S.B."/>
            <person name="Gearin G."/>
            <person name="Goldberg J."/>
            <person name="Griggs A."/>
            <person name="Gujja S."/>
            <person name="Hansen M."/>
            <person name="Heiman D."/>
            <person name="Howarth C."/>
            <person name="Larimer J."/>
            <person name="Lui A."/>
            <person name="MacDonald P.J.P."/>
            <person name="McCowen C."/>
            <person name="Montmayeur A."/>
            <person name="Murphy C."/>
            <person name="Neiman D."/>
            <person name="Pearson M."/>
            <person name="Priest M."/>
            <person name="Roberts A."/>
            <person name="Saif S."/>
            <person name="Shea T."/>
            <person name="Sisk P."/>
            <person name="Stolte C."/>
            <person name="Sykes S."/>
            <person name="Wortman J."/>
            <person name="Nusbaum C."/>
            <person name="Birren B."/>
        </authorList>
    </citation>
    <scope>NUCLEOTIDE SEQUENCE [LARGE SCALE GENOMIC DNA]</scope>
    <source>
        <strain evidence="2 3">ATCC 38327</strain>
    </source>
</reference>
<evidence type="ECO:0000313" key="2">
    <source>
        <dbReference type="EMBL" id="KNE68507.1"/>
    </source>
</evidence>
<protein>
    <submittedName>
        <fullName evidence="2">Uncharacterized protein</fullName>
    </submittedName>
</protein>
<dbReference type="VEuPathDB" id="FungiDB:AMAG_19733"/>
<gene>
    <name evidence="2" type="ORF">AMAG_19733</name>
</gene>
<organism evidence="2 3">
    <name type="scientific">Allomyces macrogynus (strain ATCC 38327)</name>
    <name type="common">Allomyces javanicus var. macrogynus</name>
    <dbReference type="NCBI Taxonomy" id="578462"/>
    <lineage>
        <taxon>Eukaryota</taxon>
        <taxon>Fungi</taxon>
        <taxon>Fungi incertae sedis</taxon>
        <taxon>Blastocladiomycota</taxon>
        <taxon>Blastocladiomycetes</taxon>
        <taxon>Blastocladiales</taxon>
        <taxon>Blastocladiaceae</taxon>
        <taxon>Allomyces</taxon>
    </lineage>
</organism>
<feature type="region of interest" description="Disordered" evidence="1">
    <location>
        <begin position="103"/>
        <end position="150"/>
    </location>
</feature>
<name>A0A0L0T1A6_ALLM3</name>
<evidence type="ECO:0000313" key="3">
    <source>
        <dbReference type="Proteomes" id="UP000054350"/>
    </source>
</evidence>
<dbReference type="EMBL" id="GG745357">
    <property type="protein sequence ID" value="KNE68507.1"/>
    <property type="molecule type" value="Genomic_DNA"/>
</dbReference>
<feature type="region of interest" description="Disordered" evidence="1">
    <location>
        <begin position="1"/>
        <end position="53"/>
    </location>
</feature>
<feature type="compositionally biased region" description="Polar residues" evidence="1">
    <location>
        <begin position="134"/>
        <end position="150"/>
    </location>
</feature>
<proteinExistence type="predicted"/>